<dbReference type="AlphaFoldDB" id="A0A2Z2HQ15"/>
<gene>
    <name evidence="1" type="ORF">B1756_02205</name>
</gene>
<sequence length="59" mass="6456">MADHVDRTIMDTSTDRVVQTFCRSVPDENPSETATWVAWDHRDVAAGSSGGECGDCRRG</sequence>
<protein>
    <submittedName>
        <fullName evidence="1">Uncharacterized protein</fullName>
    </submittedName>
</protein>
<evidence type="ECO:0000313" key="2">
    <source>
        <dbReference type="Proteomes" id="UP000250088"/>
    </source>
</evidence>
<organism evidence="1 2">
    <name type="scientific">Natrarchaeobaculum aegyptiacum</name>
    <dbReference type="NCBI Taxonomy" id="745377"/>
    <lineage>
        <taxon>Archaea</taxon>
        <taxon>Methanobacteriati</taxon>
        <taxon>Methanobacteriota</taxon>
        <taxon>Stenosarchaea group</taxon>
        <taxon>Halobacteria</taxon>
        <taxon>Halobacteriales</taxon>
        <taxon>Natrialbaceae</taxon>
        <taxon>Natrarchaeobaculum</taxon>
    </lineage>
</organism>
<proteinExistence type="predicted"/>
<dbReference type="Proteomes" id="UP000250088">
    <property type="component" value="Chromosome"/>
</dbReference>
<keyword evidence="2" id="KW-1185">Reference proteome</keyword>
<dbReference type="KEGG" id="naj:B1756_02205"/>
<reference evidence="2" key="1">
    <citation type="submission" date="2017-02" db="EMBL/GenBank/DDBJ databases">
        <title>Natronthermophilus aegyptiacus gen. nov.,sp. nov., an aerobic, extremely halophilic alkalithermophilic archaeon isolated from the athalassohaline Wadi An Natrun, Egypt.</title>
        <authorList>
            <person name="Zhao B."/>
        </authorList>
    </citation>
    <scope>NUCLEOTIDE SEQUENCE [LARGE SCALE GENOMIC DNA]</scope>
    <source>
        <strain evidence="2">JW/NM-HA 15</strain>
    </source>
</reference>
<dbReference type="EMBL" id="CP019893">
    <property type="protein sequence ID" value="ARS88683.1"/>
    <property type="molecule type" value="Genomic_DNA"/>
</dbReference>
<name>A0A2Z2HQ15_9EURY</name>
<accession>A0A2Z2HQ15</accession>
<evidence type="ECO:0000313" key="1">
    <source>
        <dbReference type="EMBL" id="ARS88683.1"/>
    </source>
</evidence>